<reference evidence="2 3" key="1">
    <citation type="submission" date="2020-06" db="EMBL/GenBank/DDBJ databases">
        <authorList>
            <person name="Li R."/>
            <person name="Bekaert M."/>
        </authorList>
    </citation>
    <scope>NUCLEOTIDE SEQUENCE [LARGE SCALE GENOMIC DNA]</scope>
    <source>
        <strain evidence="3">wild</strain>
    </source>
</reference>
<sequence>MHTIAYSKATYPYYTTIIVVLQIVEGRTKKKKWRHLTESLKMKRNAVLLLVIVSSLCIIYECDGIGWPRLPRLPRTPRYPRYPRYPRWPTYPRYPSWPIYAGRKRATLDSDNQDDAISNADLENIYVDKRDLNFKKDDAIMNSDYKNTFDNL</sequence>
<evidence type="ECO:0000313" key="3">
    <source>
        <dbReference type="Proteomes" id="UP000507470"/>
    </source>
</evidence>
<feature type="transmembrane region" description="Helical" evidence="1">
    <location>
        <begin position="45"/>
        <end position="67"/>
    </location>
</feature>
<proteinExistence type="predicted"/>
<evidence type="ECO:0000256" key="1">
    <source>
        <dbReference type="SAM" id="Phobius"/>
    </source>
</evidence>
<keyword evidence="1" id="KW-0472">Membrane</keyword>
<gene>
    <name evidence="2" type="ORF">MCOR_23503</name>
</gene>
<accession>A0A6J8BZH5</accession>
<keyword evidence="3" id="KW-1185">Reference proteome</keyword>
<feature type="transmembrane region" description="Helical" evidence="1">
    <location>
        <begin position="6"/>
        <end position="24"/>
    </location>
</feature>
<protein>
    <submittedName>
        <fullName evidence="2">Uncharacterized protein</fullName>
    </submittedName>
</protein>
<keyword evidence="1" id="KW-1133">Transmembrane helix</keyword>
<keyword evidence="1" id="KW-0812">Transmembrane</keyword>
<evidence type="ECO:0000313" key="2">
    <source>
        <dbReference type="EMBL" id="CAC5388224.1"/>
    </source>
</evidence>
<name>A0A6J8BZH5_MYTCO</name>
<dbReference type="AlphaFoldDB" id="A0A6J8BZH5"/>
<organism evidence="2 3">
    <name type="scientific">Mytilus coruscus</name>
    <name type="common">Sea mussel</name>
    <dbReference type="NCBI Taxonomy" id="42192"/>
    <lineage>
        <taxon>Eukaryota</taxon>
        <taxon>Metazoa</taxon>
        <taxon>Spiralia</taxon>
        <taxon>Lophotrochozoa</taxon>
        <taxon>Mollusca</taxon>
        <taxon>Bivalvia</taxon>
        <taxon>Autobranchia</taxon>
        <taxon>Pteriomorphia</taxon>
        <taxon>Mytilida</taxon>
        <taxon>Mytiloidea</taxon>
        <taxon>Mytilidae</taxon>
        <taxon>Mytilinae</taxon>
        <taxon>Mytilus</taxon>
    </lineage>
</organism>
<dbReference type="Proteomes" id="UP000507470">
    <property type="component" value="Unassembled WGS sequence"/>
</dbReference>
<dbReference type="EMBL" id="CACVKT020004142">
    <property type="protein sequence ID" value="CAC5388224.1"/>
    <property type="molecule type" value="Genomic_DNA"/>
</dbReference>